<organism evidence="1 2">
    <name type="scientific">Chryseobacterium taklimakanense</name>
    <dbReference type="NCBI Taxonomy" id="536441"/>
    <lineage>
        <taxon>Bacteria</taxon>
        <taxon>Pseudomonadati</taxon>
        <taxon>Bacteroidota</taxon>
        <taxon>Flavobacteriia</taxon>
        <taxon>Flavobacteriales</taxon>
        <taxon>Weeksellaceae</taxon>
        <taxon>Chryseobacterium group</taxon>
        <taxon>Chryseobacterium</taxon>
    </lineage>
</organism>
<evidence type="ECO:0000313" key="1">
    <source>
        <dbReference type="EMBL" id="AZI20637.1"/>
    </source>
</evidence>
<sequence>MSAVKTVYYWFDFIFYVKIRFLGNIESAPNQKPLKKKKNILLKLIETFVSKKRFKDYLQKNIAAL</sequence>
<evidence type="ECO:0000313" key="2">
    <source>
        <dbReference type="Proteomes" id="UP000282297"/>
    </source>
</evidence>
<name>A0A3G8WME7_9FLAO</name>
<reference evidence="2" key="1">
    <citation type="submission" date="2018-11" db="EMBL/GenBank/DDBJ databases">
        <title>Proposal to divide the Flavobacteriaceae and reorganize its genera based on Amino Acid Identity values calculated from whole genome sequences.</title>
        <authorList>
            <person name="Nicholson A.C."/>
            <person name="Gulvik C.A."/>
            <person name="Whitney A.M."/>
            <person name="Humrighouse B.W."/>
            <person name="Bell M."/>
            <person name="Holmes B."/>
            <person name="Steigerwalt A.B."/>
            <person name="Villarma A."/>
            <person name="Sheth M."/>
            <person name="Batra D."/>
            <person name="Pryor J."/>
            <person name="Bernardet J.-F."/>
            <person name="Hugo C."/>
            <person name="Kampfer P."/>
            <person name="Newman J.D."/>
            <person name="McQuiston J.R."/>
        </authorList>
    </citation>
    <scope>NUCLEOTIDE SEQUENCE [LARGE SCALE GENOMIC DNA]</scope>
    <source>
        <strain evidence="2">H4753</strain>
    </source>
</reference>
<dbReference type="EMBL" id="CP034171">
    <property type="protein sequence ID" value="AZI20637.1"/>
    <property type="molecule type" value="Genomic_DNA"/>
</dbReference>
<dbReference type="Proteomes" id="UP000282297">
    <property type="component" value="Chromosome"/>
</dbReference>
<accession>A0A3G8WME7</accession>
<gene>
    <name evidence="1" type="ORF">EIH08_07860</name>
</gene>
<proteinExistence type="predicted"/>
<protein>
    <submittedName>
        <fullName evidence="1">Uncharacterized protein</fullName>
    </submittedName>
</protein>
<dbReference type="AlphaFoldDB" id="A0A3G8WME7"/>